<name>A0A382YLV4_9ZZZZ</name>
<evidence type="ECO:0000259" key="9">
    <source>
        <dbReference type="PROSITE" id="PS51669"/>
    </source>
</evidence>
<dbReference type="InterPro" id="IPR006656">
    <property type="entry name" value="Mopterin_OxRdtase"/>
</dbReference>
<dbReference type="GO" id="GO:0046872">
    <property type="term" value="F:metal ion binding"/>
    <property type="evidence" value="ECO:0007669"/>
    <property type="project" value="UniProtKB-KW"/>
</dbReference>
<dbReference type="Pfam" id="PF00384">
    <property type="entry name" value="Molybdopterin"/>
    <property type="match status" value="1"/>
</dbReference>
<dbReference type="EMBL" id="UINC01176916">
    <property type="protein sequence ID" value="SVD84276.1"/>
    <property type="molecule type" value="Genomic_DNA"/>
</dbReference>
<evidence type="ECO:0000256" key="4">
    <source>
        <dbReference type="ARBA" id="ARBA00022485"/>
    </source>
</evidence>
<dbReference type="Gene3D" id="3.40.50.740">
    <property type="match status" value="1"/>
</dbReference>
<dbReference type="PANTHER" id="PTHR43598:SF5">
    <property type="entry name" value="DMSO REDUCTASE CHAIN A"/>
    <property type="match status" value="1"/>
</dbReference>
<protein>
    <recommendedName>
        <fullName evidence="9">4Fe-4S Mo/W bis-MGD-type domain-containing protein</fullName>
    </recommendedName>
</protein>
<dbReference type="GO" id="GO:0016491">
    <property type="term" value="F:oxidoreductase activity"/>
    <property type="evidence" value="ECO:0007669"/>
    <property type="project" value="UniProtKB-KW"/>
</dbReference>
<feature type="non-terminal residue" evidence="10">
    <location>
        <position position="111"/>
    </location>
</feature>
<dbReference type="AlphaFoldDB" id="A0A382YLV4"/>
<sequence>MNCVGITVSNAEQQLHYSTCTLCEAMCGIEVATKGRQILSIKGDKENPFSQGHICPKASALKDLYDDPDRLKRPVKRVRIDGEDSAWEEITWDEAFDLVASKLHHIQQAHG</sequence>
<keyword evidence="7" id="KW-0408">Iron</keyword>
<dbReference type="PROSITE" id="PS51669">
    <property type="entry name" value="4FE4S_MOW_BIS_MGD"/>
    <property type="match status" value="1"/>
</dbReference>
<accession>A0A382YLV4</accession>
<comment type="cofactor">
    <cofactor evidence="1">
        <name>[4Fe-4S] cluster</name>
        <dbReference type="ChEBI" id="CHEBI:49883"/>
    </cofactor>
</comment>
<evidence type="ECO:0000256" key="8">
    <source>
        <dbReference type="ARBA" id="ARBA00023014"/>
    </source>
</evidence>
<organism evidence="10">
    <name type="scientific">marine metagenome</name>
    <dbReference type="NCBI Taxonomy" id="408172"/>
    <lineage>
        <taxon>unclassified sequences</taxon>
        <taxon>metagenomes</taxon>
        <taxon>ecological metagenomes</taxon>
    </lineage>
</organism>
<dbReference type="Pfam" id="PF04879">
    <property type="entry name" value="Molybdop_Fe4S4"/>
    <property type="match status" value="1"/>
</dbReference>
<keyword evidence="6" id="KW-0560">Oxidoreductase</keyword>
<gene>
    <name evidence="10" type="ORF">METZ01_LOCUS437130</name>
</gene>
<evidence type="ECO:0000256" key="7">
    <source>
        <dbReference type="ARBA" id="ARBA00023004"/>
    </source>
</evidence>
<reference evidence="10" key="1">
    <citation type="submission" date="2018-05" db="EMBL/GenBank/DDBJ databases">
        <authorList>
            <person name="Lanie J.A."/>
            <person name="Ng W.-L."/>
            <person name="Kazmierczak K.M."/>
            <person name="Andrzejewski T.M."/>
            <person name="Davidsen T.M."/>
            <person name="Wayne K.J."/>
            <person name="Tettelin H."/>
            <person name="Glass J.I."/>
            <person name="Rusch D."/>
            <person name="Podicherti R."/>
            <person name="Tsui H.-C.T."/>
            <person name="Winkler M.E."/>
        </authorList>
    </citation>
    <scope>NUCLEOTIDE SEQUENCE</scope>
</reference>
<evidence type="ECO:0000256" key="5">
    <source>
        <dbReference type="ARBA" id="ARBA00022723"/>
    </source>
</evidence>
<dbReference type="Gene3D" id="2.20.25.90">
    <property type="entry name" value="ADC-like domains"/>
    <property type="match status" value="1"/>
</dbReference>
<dbReference type="PANTHER" id="PTHR43598">
    <property type="entry name" value="TUNGSTEN-CONTAINING FORMYLMETHANOFURAN DEHYDROGENASE 2 SUBUNIT B"/>
    <property type="match status" value="1"/>
</dbReference>
<dbReference type="SMART" id="SM00926">
    <property type="entry name" value="Molybdop_Fe4S4"/>
    <property type="match status" value="1"/>
</dbReference>
<evidence type="ECO:0000256" key="1">
    <source>
        <dbReference type="ARBA" id="ARBA00001966"/>
    </source>
</evidence>
<keyword evidence="5" id="KW-0479">Metal-binding</keyword>
<keyword evidence="8" id="KW-0411">Iron-sulfur</keyword>
<dbReference type="GO" id="GO:0030313">
    <property type="term" value="C:cell envelope"/>
    <property type="evidence" value="ECO:0007669"/>
    <property type="project" value="UniProtKB-SubCell"/>
</dbReference>
<evidence type="ECO:0000256" key="6">
    <source>
        <dbReference type="ARBA" id="ARBA00023002"/>
    </source>
</evidence>
<dbReference type="InterPro" id="IPR006963">
    <property type="entry name" value="Mopterin_OxRdtase_4Fe-4S_dom"/>
</dbReference>
<feature type="domain" description="4Fe-4S Mo/W bis-MGD-type" evidence="9">
    <location>
        <begin position="13"/>
        <end position="69"/>
    </location>
</feature>
<evidence type="ECO:0000313" key="10">
    <source>
        <dbReference type="EMBL" id="SVD84276.1"/>
    </source>
</evidence>
<evidence type="ECO:0000256" key="2">
    <source>
        <dbReference type="ARBA" id="ARBA00004196"/>
    </source>
</evidence>
<comment type="similarity">
    <text evidence="3">Belongs to the prokaryotic molybdopterin-containing oxidoreductase family.</text>
</comment>
<evidence type="ECO:0000256" key="3">
    <source>
        <dbReference type="ARBA" id="ARBA00010312"/>
    </source>
</evidence>
<keyword evidence="4" id="KW-0004">4Fe-4S</keyword>
<dbReference type="SUPFAM" id="SSF53706">
    <property type="entry name" value="Formate dehydrogenase/DMSO reductase, domains 1-3"/>
    <property type="match status" value="1"/>
</dbReference>
<dbReference type="GO" id="GO:0051539">
    <property type="term" value="F:4 iron, 4 sulfur cluster binding"/>
    <property type="evidence" value="ECO:0007669"/>
    <property type="project" value="UniProtKB-KW"/>
</dbReference>
<comment type="subcellular location">
    <subcellularLocation>
        <location evidence="2">Cell envelope</location>
    </subcellularLocation>
</comment>
<proteinExistence type="inferred from homology"/>